<gene>
    <name evidence="1" type="ORF">POCULU_LOCUS8867</name>
</gene>
<name>A0A9N9GSE5_9GLOM</name>
<evidence type="ECO:0000313" key="2">
    <source>
        <dbReference type="Proteomes" id="UP000789572"/>
    </source>
</evidence>
<keyword evidence="2" id="KW-1185">Reference proteome</keyword>
<sequence>MATLKEKLEQLEAAKHLLVAKHKEPDYLDIMDEISSPSKWAREWIKDSKQKNGRLFRNHRPANASDIPIQFYHRIFETFINLYRIAKYQRGNVNLYLNWHLSCPVHFQMKTIGQMLSDAGSSYFLINEIEIRPEEANIGCQSSRTGERRTDGSIYPKIGRDRVLLVNLEVKPEPGTNGDSYIQNSAYYKEFVIKSRKEKSEFYNKTCLPAFLINLDGPYLSISGAVSVPFMVWDRLTDIFPLDMVTYDHTKADYIARILLALKNSMDILRKYYTSVRESREISTEPLQDNRWFPCINKIDLEEGTATIKYKERHSIYRSLWIVEIQAKNMQEKGLVKYTQKYFKEAHDMCFKLGLAPKLWAINNLQQRWHIVFMEYLEEYQPLHTYDSELFFQTKNIVKNAMKLFHDSGYVHGDLRDENIMIKCENGKIDIKFVDFDWAGREGEAKYPESLNPTINWHPDAGWHKLIKKEHDHHLVDNIYLNIKPDKSSKKQRRLSEWMN</sequence>
<dbReference type="EMBL" id="CAJVPJ010002845">
    <property type="protein sequence ID" value="CAG8630485.1"/>
    <property type="molecule type" value="Genomic_DNA"/>
</dbReference>
<protein>
    <submittedName>
        <fullName evidence="1">7754_t:CDS:1</fullName>
    </submittedName>
</protein>
<dbReference type="SUPFAM" id="SSF56112">
    <property type="entry name" value="Protein kinase-like (PK-like)"/>
    <property type="match status" value="1"/>
</dbReference>
<dbReference type="AlphaFoldDB" id="A0A9N9GSE5"/>
<reference evidence="1" key="1">
    <citation type="submission" date="2021-06" db="EMBL/GenBank/DDBJ databases">
        <authorList>
            <person name="Kallberg Y."/>
            <person name="Tangrot J."/>
            <person name="Rosling A."/>
        </authorList>
    </citation>
    <scope>NUCLEOTIDE SEQUENCE</scope>
    <source>
        <strain evidence="1">IA702</strain>
    </source>
</reference>
<dbReference type="OrthoDB" id="2339265at2759"/>
<dbReference type="Gene3D" id="1.10.510.10">
    <property type="entry name" value="Transferase(Phosphotransferase) domain 1"/>
    <property type="match status" value="1"/>
</dbReference>
<evidence type="ECO:0000313" key="1">
    <source>
        <dbReference type="EMBL" id="CAG8630485.1"/>
    </source>
</evidence>
<accession>A0A9N9GSE5</accession>
<organism evidence="1 2">
    <name type="scientific">Paraglomus occultum</name>
    <dbReference type="NCBI Taxonomy" id="144539"/>
    <lineage>
        <taxon>Eukaryota</taxon>
        <taxon>Fungi</taxon>
        <taxon>Fungi incertae sedis</taxon>
        <taxon>Mucoromycota</taxon>
        <taxon>Glomeromycotina</taxon>
        <taxon>Glomeromycetes</taxon>
        <taxon>Paraglomerales</taxon>
        <taxon>Paraglomeraceae</taxon>
        <taxon>Paraglomus</taxon>
    </lineage>
</organism>
<comment type="caution">
    <text evidence="1">The sequence shown here is derived from an EMBL/GenBank/DDBJ whole genome shotgun (WGS) entry which is preliminary data.</text>
</comment>
<proteinExistence type="predicted"/>
<dbReference type="InterPro" id="IPR011009">
    <property type="entry name" value="Kinase-like_dom_sf"/>
</dbReference>
<dbReference type="Proteomes" id="UP000789572">
    <property type="component" value="Unassembled WGS sequence"/>
</dbReference>